<protein>
    <submittedName>
        <fullName evidence="1">Uncharacterized protein</fullName>
    </submittedName>
</protein>
<evidence type="ECO:0000313" key="1">
    <source>
        <dbReference type="EMBL" id="KAF2109164.1"/>
    </source>
</evidence>
<name>A0A6A5YR11_9PLEO</name>
<organism evidence="1 2">
    <name type="scientific">Lophiotrema nucula</name>
    <dbReference type="NCBI Taxonomy" id="690887"/>
    <lineage>
        <taxon>Eukaryota</taxon>
        <taxon>Fungi</taxon>
        <taxon>Dikarya</taxon>
        <taxon>Ascomycota</taxon>
        <taxon>Pezizomycotina</taxon>
        <taxon>Dothideomycetes</taxon>
        <taxon>Pleosporomycetidae</taxon>
        <taxon>Pleosporales</taxon>
        <taxon>Lophiotremataceae</taxon>
        <taxon>Lophiotrema</taxon>
    </lineage>
</organism>
<dbReference type="AlphaFoldDB" id="A0A6A5YR11"/>
<reference evidence="1" key="1">
    <citation type="journal article" date="2020" name="Stud. Mycol.">
        <title>101 Dothideomycetes genomes: a test case for predicting lifestyles and emergence of pathogens.</title>
        <authorList>
            <person name="Haridas S."/>
            <person name="Albert R."/>
            <person name="Binder M."/>
            <person name="Bloem J."/>
            <person name="Labutti K."/>
            <person name="Salamov A."/>
            <person name="Andreopoulos B."/>
            <person name="Baker S."/>
            <person name="Barry K."/>
            <person name="Bills G."/>
            <person name="Bluhm B."/>
            <person name="Cannon C."/>
            <person name="Castanera R."/>
            <person name="Culley D."/>
            <person name="Daum C."/>
            <person name="Ezra D."/>
            <person name="Gonzalez J."/>
            <person name="Henrissat B."/>
            <person name="Kuo A."/>
            <person name="Liang C."/>
            <person name="Lipzen A."/>
            <person name="Lutzoni F."/>
            <person name="Magnuson J."/>
            <person name="Mondo S."/>
            <person name="Nolan M."/>
            <person name="Ohm R."/>
            <person name="Pangilinan J."/>
            <person name="Park H.-J."/>
            <person name="Ramirez L."/>
            <person name="Alfaro M."/>
            <person name="Sun H."/>
            <person name="Tritt A."/>
            <person name="Yoshinaga Y."/>
            <person name="Zwiers L.-H."/>
            <person name="Turgeon B."/>
            <person name="Goodwin S."/>
            <person name="Spatafora J."/>
            <person name="Crous P."/>
            <person name="Grigoriev I."/>
        </authorList>
    </citation>
    <scope>NUCLEOTIDE SEQUENCE</scope>
    <source>
        <strain evidence="1">CBS 627.86</strain>
    </source>
</reference>
<keyword evidence="2" id="KW-1185">Reference proteome</keyword>
<sequence>MEGTITIQNVIFPPACFSLSKACVLSLSPNSSIIARSIITPMPPRASVMTFTEYLEWRENSIRFLNKNAYSSSDSSITLKDSASSTDSQCTLWNYPTSNIMARKLASPIQIRRNPSPVQYSFLYDSHRKYVRFAATYLPLTHTYRILLHRVENLTPEIFEKVYKYVERIEREEEGRISEDRGMRTSKHPMHVLDLKERARIGELYKSRAELEWLRMMLKATLARVQELKMERRRKRVRTSEVFARTLIAIGCRAPKEENRRRRKWWSCKKSR</sequence>
<proteinExistence type="predicted"/>
<dbReference type="EMBL" id="ML977343">
    <property type="protein sequence ID" value="KAF2109164.1"/>
    <property type="molecule type" value="Genomic_DNA"/>
</dbReference>
<accession>A0A6A5YR11</accession>
<gene>
    <name evidence="1" type="ORF">BDV96DRAFT_652022</name>
</gene>
<dbReference type="Proteomes" id="UP000799770">
    <property type="component" value="Unassembled WGS sequence"/>
</dbReference>
<evidence type="ECO:0000313" key="2">
    <source>
        <dbReference type="Proteomes" id="UP000799770"/>
    </source>
</evidence>